<evidence type="ECO:0000313" key="1">
    <source>
        <dbReference type="EMBL" id="KAJ0035905.1"/>
    </source>
</evidence>
<proteinExistence type="predicted"/>
<comment type="caution">
    <text evidence="1">The sequence shown here is derived from an EMBL/GenBank/DDBJ whole genome shotgun (WGS) entry which is preliminary data.</text>
</comment>
<name>A0ACC0YI21_9ROSI</name>
<dbReference type="EMBL" id="CM047742">
    <property type="protein sequence ID" value="KAJ0035905.1"/>
    <property type="molecule type" value="Genomic_DNA"/>
</dbReference>
<gene>
    <name evidence="1" type="ORF">Pint_25398</name>
</gene>
<evidence type="ECO:0000313" key="2">
    <source>
        <dbReference type="Proteomes" id="UP001163603"/>
    </source>
</evidence>
<organism evidence="1 2">
    <name type="scientific">Pistacia integerrima</name>
    <dbReference type="NCBI Taxonomy" id="434235"/>
    <lineage>
        <taxon>Eukaryota</taxon>
        <taxon>Viridiplantae</taxon>
        <taxon>Streptophyta</taxon>
        <taxon>Embryophyta</taxon>
        <taxon>Tracheophyta</taxon>
        <taxon>Spermatophyta</taxon>
        <taxon>Magnoliopsida</taxon>
        <taxon>eudicotyledons</taxon>
        <taxon>Gunneridae</taxon>
        <taxon>Pentapetalae</taxon>
        <taxon>rosids</taxon>
        <taxon>malvids</taxon>
        <taxon>Sapindales</taxon>
        <taxon>Anacardiaceae</taxon>
        <taxon>Pistacia</taxon>
    </lineage>
</organism>
<dbReference type="Proteomes" id="UP001163603">
    <property type="component" value="Chromosome 7"/>
</dbReference>
<accession>A0ACC0YI21</accession>
<sequence length="154" mass="16772">MEGMHNFWSRAASGGRITMRLGRWKASPVEYATAGLWEIFGASFCVKVACLCPRIVGQFEQMSVKIALPVVATLQTLCTLGWYGGTPLQANSRNPHPTTTTTTCGSRQSQRPSRPTRRMGVKGFVEGNITSIVVGCSTHPLDLLKVCMQLQGEP</sequence>
<keyword evidence="2" id="KW-1185">Reference proteome</keyword>
<protein>
    <submittedName>
        <fullName evidence="1">Uncharacterized protein</fullName>
    </submittedName>
</protein>
<reference evidence="2" key="1">
    <citation type="journal article" date="2023" name="G3 (Bethesda)">
        <title>Genome assembly and association tests identify interacting loci associated with vigor, precocity, and sex in interspecific pistachio rootstocks.</title>
        <authorList>
            <person name="Palmer W."/>
            <person name="Jacygrad E."/>
            <person name="Sagayaradj S."/>
            <person name="Cavanaugh K."/>
            <person name="Han R."/>
            <person name="Bertier L."/>
            <person name="Beede B."/>
            <person name="Kafkas S."/>
            <person name="Golino D."/>
            <person name="Preece J."/>
            <person name="Michelmore R."/>
        </authorList>
    </citation>
    <scope>NUCLEOTIDE SEQUENCE [LARGE SCALE GENOMIC DNA]</scope>
</reference>